<feature type="domain" description="HTH araC/xylS-type" evidence="4">
    <location>
        <begin position="188"/>
        <end position="286"/>
    </location>
</feature>
<dbReference type="Gene3D" id="1.10.10.60">
    <property type="entry name" value="Homeodomain-like"/>
    <property type="match status" value="1"/>
</dbReference>
<dbReference type="GO" id="GO:0003700">
    <property type="term" value="F:DNA-binding transcription factor activity"/>
    <property type="evidence" value="ECO:0007669"/>
    <property type="project" value="InterPro"/>
</dbReference>
<dbReference type="SUPFAM" id="SSF51215">
    <property type="entry name" value="Regulatory protein AraC"/>
    <property type="match status" value="1"/>
</dbReference>
<dbReference type="OrthoDB" id="2585681at2"/>
<evidence type="ECO:0000256" key="2">
    <source>
        <dbReference type="ARBA" id="ARBA00023125"/>
    </source>
</evidence>
<dbReference type="InterPro" id="IPR018060">
    <property type="entry name" value="HTH_AraC"/>
</dbReference>
<dbReference type="InterPro" id="IPR003313">
    <property type="entry name" value="AraC-bd"/>
</dbReference>
<dbReference type="InterPro" id="IPR009057">
    <property type="entry name" value="Homeodomain-like_sf"/>
</dbReference>
<evidence type="ECO:0000256" key="3">
    <source>
        <dbReference type="ARBA" id="ARBA00023163"/>
    </source>
</evidence>
<evidence type="ECO:0000256" key="1">
    <source>
        <dbReference type="ARBA" id="ARBA00023015"/>
    </source>
</evidence>
<dbReference type="Proteomes" id="UP000240912">
    <property type="component" value="Unassembled WGS sequence"/>
</dbReference>
<dbReference type="SMART" id="SM00342">
    <property type="entry name" value="HTH_ARAC"/>
    <property type="match status" value="1"/>
</dbReference>
<protein>
    <submittedName>
        <fullName evidence="5">AraC family transcriptional regulator</fullName>
    </submittedName>
</protein>
<organism evidence="5 6">
    <name type="scientific">Pedobacter yulinensis</name>
    <dbReference type="NCBI Taxonomy" id="2126353"/>
    <lineage>
        <taxon>Bacteria</taxon>
        <taxon>Pseudomonadati</taxon>
        <taxon>Bacteroidota</taxon>
        <taxon>Sphingobacteriia</taxon>
        <taxon>Sphingobacteriales</taxon>
        <taxon>Sphingobacteriaceae</taxon>
        <taxon>Pedobacter</taxon>
    </lineage>
</organism>
<keyword evidence="3" id="KW-0804">Transcription</keyword>
<dbReference type="InterPro" id="IPR037923">
    <property type="entry name" value="HTH-like"/>
</dbReference>
<dbReference type="SUPFAM" id="SSF46689">
    <property type="entry name" value="Homeodomain-like"/>
    <property type="match status" value="1"/>
</dbReference>
<keyword evidence="1" id="KW-0805">Transcription regulation</keyword>
<name>A0A2T3HIS2_9SPHI</name>
<dbReference type="GO" id="GO:0043565">
    <property type="term" value="F:sequence-specific DNA binding"/>
    <property type="evidence" value="ECO:0007669"/>
    <property type="project" value="InterPro"/>
</dbReference>
<sequence>MKVQIPNYDISYFDEYHQEGLLVSRFGSYARKHQHLHKAHRHSFYHLVFFLQAAGSHTIDFVNYPLQDGVMYFMAPGQVHSWSFDGEPEGYIVNFPADYYSRFLQNTAYLEQFGVFDADSGKQVIQVDQPMQQKLSSLFEEMLAESKEPGAFHADLVRILLMEVCIWASRLSGIVSESNPSYGQRLLKNFRALIDRHFREQKFPHQYASQLYITPNHLNALCNELTGKSAGTLIRERCLLEAKRMLVNADTSISAIAEALAFTDQSYFGRFFKRHEGISPEKFRKKLQQQTHG</sequence>
<evidence type="ECO:0000259" key="4">
    <source>
        <dbReference type="PROSITE" id="PS01124"/>
    </source>
</evidence>
<proteinExistence type="predicted"/>
<dbReference type="EMBL" id="PYLS01000006">
    <property type="protein sequence ID" value="PST82345.1"/>
    <property type="molecule type" value="Genomic_DNA"/>
</dbReference>
<dbReference type="PROSITE" id="PS01124">
    <property type="entry name" value="HTH_ARAC_FAMILY_2"/>
    <property type="match status" value="1"/>
</dbReference>
<gene>
    <name evidence="5" type="ORF">C7T94_16320</name>
</gene>
<dbReference type="AlphaFoldDB" id="A0A2T3HIS2"/>
<dbReference type="Pfam" id="PF02311">
    <property type="entry name" value="AraC_binding"/>
    <property type="match status" value="1"/>
</dbReference>
<dbReference type="Gene3D" id="2.60.120.10">
    <property type="entry name" value="Jelly Rolls"/>
    <property type="match status" value="1"/>
</dbReference>
<dbReference type="Pfam" id="PF12833">
    <property type="entry name" value="HTH_18"/>
    <property type="match status" value="1"/>
</dbReference>
<keyword evidence="6" id="KW-1185">Reference proteome</keyword>
<accession>A0A2T3HIS2</accession>
<dbReference type="InterPro" id="IPR014710">
    <property type="entry name" value="RmlC-like_jellyroll"/>
</dbReference>
<dbReference type="RefSeq" id="WP_107216580.1">
    <property type="nucleotide sequence ID" value="NZ_KZ686270.1"/>
</dbReference>
<evidence type="ECO:0000313" key="6">
    <source>
        <dbReference type="Proteomes" id="UP000240912"/>
    </source>
</evidence>
<dbReference type="PANTHER" id="PTHR43280">
    <property type="entry name" value="ARAC-FAMILY TRANSCRIPTIONAL REGULATOR"/>
    <property type="match status" value="1"/>
</dbReference>
<reference evidence="5 6" key="1">
    <citation type="submission" date="2018-03" db="EMBL/GenBank/DDBJ databases">
        <authorList>
            <person name="Keele B.F."/>
        </authorList>
    </citation>
    <scope>NUCLEOTIDE SEQUENCE [LARGE SCALE GENOMIC DNA]</scope>
    <source>
        <strain evidence="5 6">YL28-9</strain>
    </source>
</reference>
<evidence type="ECO:0000313" key="5">
    <source>
        <dbReference type="EMBL" id="PST82345.1"/>
    </source>
</evidence>
<dbReference type="PANTHER" id="PTHR43280:SF32">
    <property type="entry name" value="TRANSCRIPTIONAL REGULATORY PROTEIN"/>
    <property type="match status" value="1"/>
</dbReference>
<keyword evidence="2" id="KW-0238">DNA-binding</keyword>
<comment type="caution">
    <text evidence="5">The sequence shown here is derived from an EMBL/GenBank/DDBJ whole genome shotgun (WGS) entry which is preliminary data.</text>
</comment>